<dbReference type="RefSeq" id="WP_187080764.1">
    <property type="nucleotide sequence ID" value="NZ_JACORU010000002.1"/>
</dbReference>
<dbReference type="EMBL" id="JACORU010000002">
    <property type="protein sequence ID" value="MBC5764286.1"/>
    <property type="molecule type" value="Genomic_DNA"/>
</dbReference>
<evidence type="ECO:0000259" key="2">
    <source>
        <dbReference type="PROSITE" id="PS50933"/>
    </source>
</evidence>
<name>A0A923S1H3_9BURK</name>
<comment type="caution">
    <text evidence="3">The sequence shown here is derived from an EMBL/GenBank/DDBJ whole genome shotgun (WGS) entry which is preliminary data.</text>
</comment>
<dbReference type="AlphaFoldDB" id="A0A923S1H3"/>
<sequence>MPTRRSSLILAATLAAAALAGCGSMQSSQPAASSWMNLTAQLTGAQEVPPKQVAGTGTADVQFDRDTGTLRYTVTYSGLTGPLTGAHIHGPAAMGANAGIVVPFANGASPIRGEAKLTPAQAGDLMAGLYYVNLHTAANPGGEIRGQLAIKR</sequence>
<dbReference type="PROSITE" id="PS51257">
    <property type="entry name" value="PROKAR_LIPOPROTEIN"/>
    <property type="match status" value="1"/>
</dbReference>
<dbReference type="InterPro" id="IPR006311">
    <property type="entry name" value="TAT_signal"/>
</dbReference>
<dbReference type="Pfam" id="PF07452">
    <property type="entry name" value="CHRD"/>
    <property type="match status" value="1"/>
</dbReference>
<gene>
    <name evidence="3" type="ORF">H8R02_07490</name>
</gene>
<proteinExistence type="predicted"/>
<dbReference type="SMART" id="SM00754">
    <property type="entry name" value="CHRD"/>
    <property type="match status" value="1"/>
</dbReference>
<feature type="chain" id="PRO_5037576488" evidence="1">
    <location>
        <begin position="21"/>
        <end position="152"/>
    </location>
</feature>
<dbReference type="InterPro" id="IPR010895">
    <property type="entry name" value="CHRD"/>
</dbReference>
<dbReference type="PROSITE" id="PS50933">
    <property type="entry name" value="CHRD"/>
    <property type="match status" value="1"/>
</dbReference>
<feature type="signal peptide" evidence="1">
    <location>
        <begin position="1"/>
        <end position="20"/>
    </location>
</feature>
<keyword evidence="4" id="KW-1185">Reference proteome</keyword>
<reference evidence="3" key="1">
    <citation type="submission" date="2020-08" db="EMBL/GenBank/DDBJ databases">
        <title>Ramlibacter sp. GTP1 16S ribosomal RNA gene genome sequencing and assembly.</title>
        <authorList>
            <person name="Kang M."/>
        </authorList>
    </citation>
    <scope>NUCLEOTIDE SEQUENCE</scope>
    <source>
        <strain evidence="3">GTP1</strain>
    </source>
</reference>
<evidence type="ECO:0000256" key="1">
    <source>
        <dbReference type="SAM" id="SignalP"/>
    </source>
</evidence>
<organism evidence="3 4">
    <name type="scientific">Ramlibacter albus</name>
    <dbReference type="NCBI Taxonomy" id="2079448"/>
    <lineage>
        <taxon>Bacteria</taxon>
        <taxon>Pseudomonadati</taxon>
        <taxon>Pseudomonadota</taxon>
        <taxon>Betaproteobacteria</taxon>
        <taxon>Burkholderiales</taxon>
        <taxon>Comamonadaceae</taxon>
        <taxon>Ramlibacter</taxon>
    </lineage>
</organism>
<feature type="domain" description="CHRD" evidence="2">
    <location>
        <begin position="34"/>
        <end position="152"/>
    </location>
</feature>
<dbReference type="Proteomes" id="UP000596827">
    <property type="component" value="Unassembled WGS sequence"/>
</dbReference>
<evidence type="ECO:0000313" key="4">
    <source>
        <dbReference type="Proteomes" id="UP000596827"/>
    </source>
</evidence>
<evidence type="ECO:0000313" key="3">
    <source>
        <dbReference type="EMBL" id="MBC5764286.1"/>
    </source>
</evidence>
<protein>
    <submittedName>
        <fullName evidence="3">CHRD domain-containing protein</fullName>
    </submittedName>
</protein>
<dbReference type="PROSITE" id="PS51318">
    <property type="entry name" value="TAT"/>
    <property type="match status" value="1"/>
</dbReference>
<keyword evidence="1" id="KW-0732">Signal</keyword>
<accession>A0A923S1H3</accession>